<accession>A0A167KF17</accession>
<keyword evidence="1" id="KW-0812">Transmembrane</keyword>
<feature type="transmembrane region" description="Helical" evidence="1">
    <location>
        <begin position="160"/>
        <end position="179"/>
    </location>
</feature>
<feature type="signal peptide" evidence="2">
    <location>
        <begin position="1"/>
        <end position="21"/>
    </location>
</feature>
<organism evidence="3 4">
    <name type="scientific">Phycomyces blakesleeanus (strain ATCC 8743b / DSM 1359 / FGSC 10004 / NBRC 33097 / NRRL 1555)</name>
    <dbReference type="NCBI Taxonomy" id="763407"/>
    <lineage>
        <taxon>Eukaryota</taxon>
        <taxon>Fungi</taxon>
        <taxon>Fungi incertae sedis</taxon>
        <taxon>Mucoromycota</taxon>
        <taxon>Mucoromycotina</taxon>
        <taxon>Mucoromycetes</taxon>
        <taxon>Mucorales</taxon>
        <taxon>Phycomycetaceae</taxon>
        <taxon>Phycomyces</taxon>
    </lineage>
</organism>
<keyword evidence="2" id="KW-0732">Signal</keyword>
<evidence type="ECO:0000313" key="3">
    <source>
        <dbReference type="EMBL" id="OAD67945.1"/>
    </source>
</evidence>
<evidence type="ECO:0000256" key="2">
    <source>
        <dbReference type="SAM" id="SignalP"/>
    </source>
</evidence>
<feature type="transmembrane region" description="Helical" evidence="1">
    <location>
        <begin position="255"/>
        <end position="274"/>
    </location>
</feature>
<feature type="chain" id="PRO_5007889345" evidence="2">
    <location>
        <begin position="22"/>
        <end position="344"/>
    </location>
</feature>
<evidence type="ECO:0000313" key="4">
    <source>
        <dbReference type="Proteomes" id="UP000077315"/>
    </source>
</evidence>
<keyword evidence="4" id="KW-1185">Reference proteome</keyword>
<evidence type="ECO:0000256" key="1">
    <source>
        <dbReference type="SAM" id="Phobius"/>
    </source>
</evidence>
<dbReference type="AlphaFoldDB" id="A0A167KF17"/>
<dbReference type="RefSeq" id="XP_018285985.1">
    <property type="nucleotide sequence ID" value="XM_018437120.1"/>
</dbReference>
<proteinExistence type="predicted"/>
<feature type="transmembrane region" description="Helical" evidence="1">
    <location>
        <begin position="63"/>
        <end position="85"/>
    </location>
</feature>
<dbReference type="Proteomes" id="UP000077315">
    <property type="component" value="Unassembled WGS sequence"/>
</dbReference>
<dbReference type="GeneID" id="28998026"/>
<dbReference type="EMBL" id="KV440997">
    <property type="protein sequence ID" value="OAD67945.1"/>
    <property type="molecule type" value="Genomic_DNA"/>
</dbReference>
<dbReference type="OrthoDB" id="2327125at2759"/>
<protein>
    <submittedName>
        <fullName evidence="3">Uncharacterized protein</fullName>
    </submittedName>
</protein>
<keyword evidence="1" id="KW-1133">Transmembrane helix</keyword>
<dbReference type="InParanoid" id="A0A167KF17"/>
<reference evidence="4" key="1">
    <citation type="submission" date="2015-06" db="EMBL/GenBank/DDBJ databases">
        <title>Expansion of signal transduction pathways in fungi by whole-genome duplication.</title>
        <authorList>
            <consortium name="DOE Joint Genome Institute"/>
            <person name="Corrochano L.M."/>
            <person name="Kuo A."/>
            <person name="Marcet-Houben M."/>
            <person name="Polaino S."/>
            <person name="Salamov A."/>
            <person name="Villalobos J.M."/>
            <person name="Alvarez M.I."/>
            <person name="Avalos J."/>
            <person name="Benito E.P."/>
            <person name="Benoit I."/>
            <person name="Burger G."/>
            <person name="Camino L.P."/>
            <person name="Canovas D."/>
            <person name="Cerda-Olmedo E."/>
            <person name="Cheng J.-F."/>
            <person name="Dominguez A."/>
            <person name="Elias M."/>
            <person name="Eslava A.P."/>
            <person name="Glaser F."/>
            <person name="Grimwood J."/>
            <person name="Gutierrez G."/>
            <person name="Heitman J."/>
            <person name="Henrissat B."/>
            <person name="Iturriaga E.A."/>
            <person name="Lang B.F."/>
            <person name="Lavin J.L."/>
            <person name="Lee S."/>
            <person name="Li W."/>
            <person name="Lindquist E."/>
            <person name="Lopez-Garcia S."/>
            <person name="Luque E.M."/>
            <person name="Marcos A.T."/>
            <person name="Martin J."/>
            <person name="McCluskey K."/>
            <person name="Medina H.R."/>
            <person name="Miralles-Duran A."/>
            <person name="Miyazaki A."/>
            <person name="Munoz-Torres E."/>
            <person name="Oguiza J.A."/>
            <person name="Ohm R."/>
            <person name="Olmedo M."/>
            <person name="Orejas M."/>
            <person name="Ortiz-Castellanos L."/>
            <person name="Pisabarro A.G."/>
            <person name="Rodriguez-Romero J."/>
            <person name="Ruiz-Herrera J."/>
            <person name="Ruiz-Vazquez R."/>
            <person name="Sanz C."/>
            <person name="Schackwitz W."/>
            <person name="Schmutz J."/>
            <person name="Shahriari M."/>
            <person name="Shelest E."/>
            <person name="Silva-Franco F."/>
            <person name="Soanes D."/>
            <person name="Syed K."/>
            <person name="Tagua V.G."/>
            <person name="Talbot N.J."/>
            <person name="Thon M."/>
            <person name="De vries R.P."/>
            <person name="Wiebenga A."/>
            <person name="Yadav J.S."/>
            <person name="Braun E.L."/>
            <person name="Baker S."/>
            <person name="Garre V."/>
            <person name="Horwitz B."/>
            <person name="Torres-Martinez S."/>
            <person name="Idnurm A."/>
            <person name="Herrera-Estrella A."/>
            <person name="Gabaldon T."/>
            <person name="Grigoriev I.V."/>
        </authorList>
    </citation>
    <scope>NUCLEOTIDE SEQUENCE [LARGE SCALE GENOMIC DNA]</scope>
    <source>
        <strain evidence="4">NRRL 1555(-)</strain>
    </source>
</reference>
<gene>
    <name evidence="3" type="ORF">PHYBLDRAFT_173858</name>
</gene>
<feature type="transmembrane region" description="Helical" evidence="1">
    <location>
        <begin position="319"/>
        <end position="338"/>
    </location>
</feature>
<feature type="transmembrane region" description="Helical" evidence="1">
    <location>
        <begin position="106"/>
        <end position="123"/>
    </location>
</feature>
<name>A0A167KF17_PHYB8</name>
<sequence length="344" mass="38277">MSYSSLLKVFSAAALLPLCFSAPESTHWLMGDPQDHPGRWMNKVHDIPTWVIPIENYDENTFIAGNVFSGMLVGFSAFYAFYHVYRVYLPSAPQGKRNIGNLNKDILGYLSSSFLASFMYSVLSLGKIWCGFGVLHNLYEAALLLHIVTQQRSTSSRVTYGILFAYILIVVATSLVLPWPFDGVFFKYQGLVVDYVLSVNMVRLYLHNKSIAAKVNVLTPAPTENGTAESGTVEDSNTFKGKQSVTFMRPVHENLFLLAFAAVVHTAGNTMIIFANTATLWLVFQFSYAVAFPIYSYYVSEEPDSSRINWYPIKLLKEVIIGVVSFVVVGVLMAIGFISSGVEL</sequence>
<dbReference type="VEuPathDB" id="FungiDB:PHYBLDRAFT_173858"/>
<feature type="transmembrane region" description="Helical" evidence="1">
    <location>
        <begin position="280"/>
        <end position="298"/>
    </location>
</feature>
<feature type="transmembrane region" description="Helical" evidence="1">
    <location>
        <begin position="129"/>
        <end position="148"/>
    </location>
</feature>
<keyword evidence="1" id="KW-0472">Membrane</keyword>